<dbReference type="EMBL" id="GL385395">
    <property type="protein sequence ID" value="EJT80941.1"/>
    <property type="molecule type" value="Genomic_DNA"/>
</dbReference>
<keyword evidence="3" id="KW-1185">Reference proteome</keyword>
<dbReference type="EnsemblFungi" id="EJT80941">
    <property type="protein sequence ID" value="EJT80941"/>
    <property type="gene ID" value="GGTG_00931"/>
</dbReference>
<dbReference type="InterPro" id="IPR009486">
    <property type="entry name" value="Pur_nuclsid_perm"/>
</dbReference>
<dbReference type="GO" id="GO:0055085">
    <property type="term" value="P:transmembrane transport"/>
    <property type="evidence" value="ECO:0007669"/>
    <property type="project" value="InterPro"/>
</dbReference>
<dbReference type="AlphaFoldDB" id="J3NI48"/>
<dbReference type="RefSeq" id="XP_009216950.1">
    <property type="nucleotide sequence ID" value="XM_009218686.1"/>
</dbReference>
<dbReference type="HOGENOM" id="CLU_3050422_0_0_1"/>
<name>J3NI48_GAET3</name>
<dbReference type="GeneID" id="20341389"/>
<organism evidence="1">
    <name type="scientific">Gaeumannomyces tritici (strain R3-111a-1)</name>
    <name type="common">Wheat and barley take-all root rot fungus</name>
    <name type="synonym">Gaeumannomyces graminis var. tritici</name>
    <dbReference type="NCBI Taxonomy" id="644352"/>
    <lineage>
        <taxon>Eukaryota</taxon>
        <taxon>Fungi</taxon>
        <taxon>Dikarya</taxon>
        <taxon>Ascomycota</taxon>
        <taxon>Pezizomycotina</taxon>
        <taxon>Sordariomycetes</taxon>
        <taxon>Sordariomycetidae</taxon>
        <taxon>Magnaporthales</taxon>
        <taxon>Magnaporthaceae</taxon>
        <taxon>Gaeumannomyces</taxon>
    </lineage>
</organism>
<evidence type="ECO:0000313" key="1">
    <source>
        <dbReference type="EMBL" id="EJT80941.1"/>
    </source>
</evidence>
<dbReference type="Proteomes" id="UP000006039">
    <property type="component" value="Unassembled WGS sequence"/>
</dbReference>
<evidence type="ECO:0000313" key="2">
    <source>
        <dbReference type="EnsemblFungi" id="EJT80941"/>
    </source>
</evidence>
<reference evidence="1" key="2">
    <citation type="submission" date="2010-07" db="EMBL/GenBank/DDBJ databases">
        <authorList>
            <consortium name="The Broad Institute Genome Sequencing Platform"/>
            <consortium name="Broad Institute Genome Sequencing Center for Infectious Disease"/>
            <person name="Ma L.-J."/>
            <person name="Dead R."/>
            <person name="Young S."/>
            <person name="Zeng Q."/>
            <person name="Koehrsen M."/>
            <person name="Alvarado L."/>
            <person name="Berlin A."/>
            <person name="Chapman S.B."/>
            <person name="Chen Z."/>
            <person name="Freedman E."/>
            <person name="Gellesch M."/>
            <person name="Goldberg J."/>
            <person name="Griggs A."/>
            <person name="Gujja S."/>
            <person name="Heilman E.R."/>
            <person name="Heiman D."/>
            <person name="Hepburn T."/>
            <person name="Howarth C."/>
            <person name="Jen D."/>
            <person name="Larson L."/>
            <person name="Mehta T."/>
            <person name="Neiman D."/>
            <person name="Pearson M."/>
            <person name="Roberts A."/>
            <person name="Saif S."/>
            <person name="Shea T."/>
            <person name="Shenoy N."/>
            <person name="Sisk P."/>
            <person name="Stolte C."/>
            <person name="Sykes S."/>
            <person name="Walk T."/>
            <person name="White J."/>
            <person name="Yandava C."/>
            <person name="Haas B."/>
            <person name="Nusbaum C."/>
            <person name="Birren B."/>
        </authorList>
    </citation>
    <scope>NUCLEOTIDE SEQUENCE</scope>
    <source>
        <strain evidence="1">R3-111a-1</strain>
    </source>
</reference>
<accession>J3NI48</accession>
<dbReference type="OrthoDB" id="2331083at2759"/>
<dbReference type="Pfam" id="PF06516">
    <property type="entry name" value="NUP"/>
    <property type="match status" value="1"/>
</dbReference>
<proteinExistence type="predicted"/>
<sequence>MAVNISSPGDDSMGEASTMPALTLSPRFDLTGTYFLTAGIAGVSPKRATTGRSR</sequence>
<reference evidence="3" key="1">
    <citation type="submission" date="2010-07" db="EMBL/GenBank/DDBJ databases">
        <title>The genome sequence of Gaeumannomyces graminis var. tritici strain R3-111a-1.</title>
        <authorList>
            <consortium name="The Broad Institute Genome Sequencing Platform"/>
            <person name="Ma L.-J."/>
            <person name="Dead R."/>
            <person name="Young S."/>
            <person name="Zeng Q."/>
            <person name="Koehrsen M."/>
            <person name="Alvarado L."/>
            <person name="Berlin A."/>
            <person name="Chapman S.B."/>
            <person name="Chen Z."/>
            <person name="Freedman E."/>
            <person name="Gellesch M."/>
            <person name="Goldberg J."/>
            <person name="Griggs A."/>
            <person name="Gujja S."/>
            <person name="Heilman E.R."/>
            <person name="Heiman D."/>
            <person name="Hepburn T."/>
            <person name="Howarth C."/>
            <person name="Jen D."/>
            <person name="Larson L."/>
            <person name="Mehta T."/>
            <person name="Neiman D."/>
            <person name="Pearson M."/>
            <person name="Roberts A."/>
            <person name="Saif S."/>
            <person name="Shea T."/>
            <person name="Shenoy N."/>
            <person name="Sisk P."/>
            <person name="Stolte C."/>
            <person name="Sykes S."/>
            <person name="Walk T."/>
            <person name="White J."/>
            <person name="Yandava C."/>
            <person name="Haas B."/>
            <person name="Nusbaum C."/>
            <person name="Birren B."/>
        </authorList>
    </citation>
    <scope>NUCLEOTIDE SEQUENCE [LARGE SCALE GENOMIC DNA]</scope>
    <source>
        <strain evidence="3">R3-111a-1</strain>
    </source>
</reference>
<reference evidence="1" key="3">
    <citation type="submission" date="2010-09" db="EMBL/GenBank/DDBJ databases">
        <title>Annotation of Gaeumannomyces graminis var. tritici R3-111a-1.</title>
        <authorList>
            <consortium name="The Broad Institute Genome Sequencing Platform"/>
            <person name="Ma L.-J."/>
            <person name="Dead R."/>
            <person name="Young S.K."/>
            <person name="Zeng Q."/>
            <person name="Gargeya S."/>
            <person name="Fitzgerald M."/>
            <person name="Haas B."/>
            <person name="Abouelleil A."/>
            <person name="Alvarado L."/>
            <person name="Arachchi H.M."/>
            <person name="Berlin A."/>
            <person name="Brown A."/>
            <person name="Chapman S.B."/>
            <person name="Chen Z."/>
            <person name="Dunbar C."/>
            <person name="Freedman E."/>
            <person name="Gearin G."/>
            <person name="Gellesch M."/>
            <person name="Goldberg J."/>
            <person name="Griggs A."/>
            <person name="Gujja S."/>
            <person name="Heiman D."/>
            <person name="Howarth C."/>
            <person name="Larson L."/>
            <person name="Lui A."/>
            <person name="MacDonald P.J.P."/>
            <person name="Mehta T."/>
            <person name="Montmayeur A."/>
            <person name="Murphy C."/>
            <person name="Neiman D."/>
            <person name="Pearson M."/>
            <person name="Priest M."/>
            <person name="Roberts A."/>
            <person name="Saif S."/>
            <person name="Shea T."/>
            <person name="Shenoy N."/>
            <person name="Sisk P."/>
            <person name="Stolte C."/>
            <person name="Sykes S."/>
            <person name="Yandava C."/>
            <person name="Wortman J."/>
            <person name="Nusbaum C."/>
            <person name="Birren B."/>
        </authorList>
    </citation>
    <scope>NUCLEOTIDE SEQUENCE</scope>
    <source>
        <strain evidence="1">R3-111a-1</strain>
    </source>
</reference>
<reference evidence="2" key="5">
    <citation type="submission" date="2018-04" db="UniProtKB">
        <authorList>
            <consortium name="EnsemblFungi"/>
        </authorList>
    </citation>
    <scope>IDENTIFICATION</scope>
    <source>
        <strain evidence="2">R3-111a-1</strain>
    </source>
</reference>
<gene>
    <name evidence="2" type="primary">20341389</name>
    <name evidence="1" type="ORF">GGTG_00931</name>
</gene>
<protein>
    <submittedName>
        <fullName evidence="1 2">Uncharacterized protein</fullName>
    </submittedName>
</protein>
<dbReference type="VEuPathDB" id="FungiDB:GGTG_00931"/>
<reference evidence="2" key="4">
    <citation type="journal article" date="2015" name="G3 (Bethesda)">
        <title>Genome sequences of three phytopathogenic species of the Magnaporthaceae family of fungi.</title>
        <authorList>
            <person name="Okagaki L.H."/>
            <person name="Nunes C.C."/>
            <person name="Sailsbery J."/>
            <person name="Clay B."/>
            <person name="Brown D."/>
            <person name="John T."/>
            <person name="Oh Y."/>
            <person name="Young N."/>
            <person name="Fitzgerald M."/>
            <person name="Haas B.J."/>
            <person name="Zeng Q."/>
            <person name="Young S."/>
            <person name="Adiconis X."/>
            <person name="Fan L."/>
            <person name="Levin J.Z."/>
            <person name="Mitchell T.K."/>
            <person name="Okubara P.A."/>
            <person name="Farman M.L."/>
            <person name="Kohn L.M."/>
            <person name="Birren B."/>
            <person name="Ma L.-J."/>
            <person name="Dean R.A."/>
        </authorList>
    </citation>
    <scope>NUCLEOTIDE SEQUENCE</scope>
    <source>
        <strain evidence="2">R3-111a-1</strain>
    </source>
</reference>
<evidence type="ECO:0000313" key="3">
    <source>
        <dbReference type="Proteomes" id="UP000006039"/>
    </source>
</evidence>